<keyword evidence="2" id="KW-1185">Reference proteome</keyword>
<evidence type="ECO:0000313" key="1">
    <source>
        <dbReference type="EMBL" id="GII26199.1"/>
    </source>
</evidence>
<proteinExistence type="predicted"/>
<dbReference type="EMBL" id="BOON01000069">
    <property type="protein sequence ID" value="GII26199.1"/>
    <property type="molecule type" value="Genomic_DNA"/>
</dbReference>
<accession>A0A8J3TH63</accession>
<reference evidence="1" key="1">
    <citation type="submission" date="2021-01" db="EMBL/GenBank/DDBJ databases">
        <title>Whole genome shotgun sequence of Planosporangium mesophilum NBRC 109066.</title>
        <authorList>
            <person name="Komaki H."/>
            <person name="Tamura T."/>
        </authorList>
    </citation>
    <scope>NUCLEOTIDE SEQUENCE</scope>
    <source>
        <strain evidence="1">NBRC 109066</strain>
    </source>
</reference>
<protein>
    <submittedName>
        <fullName evidence="1">Uncharacterized protein</fullName>
    </submittedName>
</protein>
<evidence type="ECO:0000313" key="2">
    <source>
        <dbReference type="Proteomes" id="UP000599074"/>
    </source>
</evidence>
<organism evidence="1 2">
    <name type="scientific">Planosporangium mesophilum</name>
    <dbReference type="NCBI Taxonomy" id="689768"/>
    <lineage>
        <taxon>Bacteria</taxon>
        <taxon>Bacillati</taxon>
        <taxon>Actinomycetota</taxon>
        <taxon>Actinomycetes</taxon>
        <taxon>Micromonosporales</taxon>
        <taxon>Micromonosporaceae</taxon>
        <taxon>Planosporangium</taxon>
    </lineage>
</organism>
<comment type="caution">
    <text evidence="1">The sequence shown here is derived from an EMBL/GenBank/DDBJ whole genome shotgun (WGS) entry which is preliminary data.</text>
</comment>
<dbReference type="RefSeq" id="WP_168113833.1">
    <property type="nucleotide sequence ID" value="NZ_BOON01000069.1"/>
</dbReference>
<name>A0A8J3TH63_9ACTN</name>
<dbReference type="Proteomes" id="UP000599074">
    <property type="component" value="Unassembled WGS sequence"/>
</dbReference>
<dbReference type="AlphaFoldDB" id="A0A8J3TH63"/>
<sequence>MSSFETDHGWEGQVGRMAIEATCSRIQPILDRIHERYAGRPVDEIKPVLAREWTEGTGGGSISDPDLTRYASVISAGRRIVLRPEI</sequence>
<gene>
    <name evidence="1" type="ORF">Pme01_57960</name>
</gene>